<sequence>MVEFDNSFDWRAPLQIEEFPSFDCYETDAGLESADYATIMPKQRSATRRCRHRYIYYSYCYDALRYPVPLPECVIIPSEKVRFRDWKIEIRWQSSRWQSTPLKTVRPSSSFYFRI</sequence>
<reference evidence="2" key="1">
    <citation type="submission" date="2022-11" db="EMBL/GenBank/DDBJ databases">
        <authorList>
            <person name="Hyden B.L."/>
            <person name="Feng K."/>
            <person name="Yates T."/>
            <person name="Jawdy S."/>
            <person name="Smart L.B."/>
            <person name="Muchero W."/>
        </authorList>
    </citation>
    <scope>NUCLEOTIDE SEQUENCE</scope>
    <source>
        <tissue evidence="2">Shoot tip</tissue>
    </source>
</reference>
<proteinExistence type="predicted"/>
<evidence type="ECO:0000313" key="3">
    <source>
        <dbReference type="Proteomes" id="UP001151529"/>
    </source>
</evidence>
<dbReference type="InterPro" id="IPR010713">
    <property type="entry name" value="XET_C"/>
</dbReference>
<accession>A0A9Q0UTG6</accession>
<dbReference type="AlphaFoldDB" id="A0A9Q0UTG6"/>
<name>A0A9Q0UTG6_SALVM</name>
<dbReference type="GO" id="GO:0016762">
    <property type="term" value="F:xyloglucan:xyloglucosyl transferase activity"/>
    <property type="evidence" value="ECO:0007669"/>
    <property type="project" value="InterPro"/>
</dbReference>
<evidence type="ECO:0000313" key="2">
    <source>
        <dbReference type="EMBL" id="KAJ6735798.1"/>
    </source>
</evidence>
<keyword evidence="3" id="KW-1185">Reference proteome</keyword>
<dbReference type="Gene3D" id="2.60.120.200">
    <property type="match status" value="1"/>
</dbReference>
<reference evidence="2" key="2">
    <citation type="journal article" date="2023" name="Int. J. Mol. Sci.">
        <title>De Novo Assembly and Annotation of 11 Diverse Shrub Willow (Salix) Genomes Reveals Novel Gene Organization in Sex-Linked Regions.</title>
        <authorList>
            <person name="Hyden B."/>
            <person name="Feng K."/>
            <person name="Yates T.B."/>
            <person name="Jawdy S."/>
            <person name="Cereghino C."/>
            <person name="Smart L.B."/>
            <person name="Muchero W."/>
        </authorList>
    </citation>
    <scope>NUCLEOTIDE SEQUENCE [LARGE SCALE GENOMIC DNA]</scope>
    <source>
        <tissue evidence="2">Shoot tip</tissue>
    </source>
</reference>
<evidence type="ECO:0000259" key="1">
    <source>
        <dbReference type="Pfam" id="PF06955"/>
    </source>
</evidence>
<organism evidence="2 3">
    <name type="scientific">Salix viminalis</name>
    <name type="common">Common osier</name>
    <name type="synonym">Basket willow</name>
    <dbReference type="NCBI Taxonomy" id="40686"/>
    <lineage>
        <taxon>Eukaryota</taxon>
        <taxon>Viridiplantae</taxon>
        <taxon>Streptophyta</taxon>
        <taxon>Embryophyta</taxon>
        <taxon>Tracheophyta</taxon>
        <taxon>Spermatophyta</taxon>
        <taxon>Magnoliopsida</taxon>
        <taxon>eudicotyledons</taxon>
        <taxon>Gunneridae</taxon>
        <taxon>Pentapetalae</taxon>
        <taxon>rosids</taxon>
        <taxon>fabids</taxon>
        <taxon>Malpighiales</taxon>
        <taxon>Salicaceae</taxon>
        <taxon>Saliceae</taxon>
        <taxon>Salix</taxon>
    </lineage>
</organism>
<dbReference type="Pfam" id="PF06955">
    <property type="entry name" value="XET_C"/>
    <property type="match status" value="1"/>
</dbReference>
<dbReference type="GO" id="GO:0048046">
    <property type="term" value="C:apoplast"/>
    <property type="evidence" value="ECO:0007669"/>
    <property type="project" value="InterPro"/>
</dbReference>
<protein>
    <submittedName>
        <fullName evidence="2">XYLOGLUCAN ENDOTRANSGLUCOSYLASE/HYDROLASE PROTEIN 8-RELATED</fullName>
    </submittedName>
</protein>
<comment type="caution">
    <text evidence="2">The sequence shown here is derived from an EMBL/GenBank/DDBJ whole genome shotgun (WGS) entry which is preliminary data.</text>
</comment>
<dbReference type="GO" id="GO:0044042">
    <property type="term" value="P:glucan metabolic process"/>
    <property type="evidence" value="ECO:0007669"/>
    <property type="project" value="InterPro"/>
</dbReference>
<feature type="domain" description="Xyloglucan endo-transglycosylase C-terminal" evidence="1">
    <location>
        <begin position="37"/>
        <end position="73"/>
    </location>
</feature>
<dbReference type="EMBL" id="JAPFFL010000003">
    <property type="protein sequence ID" value="KAJ6735798.1"/>
    <property type="molecule type" value="Genomic_DNA"/>
</dbReference>
<dbReference type="Proteomes" id="UP001151529">
    <property type="component" value="Chromosome 5"/>
</dbReference>
<gene>
    <name evidence="2" type="ORF">OIU85_018054</name>
</gene>